<dbReference type="RefSeq" id="WP_189858598.1">
    <property type="nucleotide sequence ID" value="NZ_BMVW01000004.1"/>
</dbReference>
<dbReference type="EMBL" id="BMVW01000004">
    <property type="protein sequence ID" value="GGZ06584.1"/>
    <property type="molecule type" value="Genomic_DNA"/>
</dbReference>
<evidence type="ECO:0008006" key="3">
    <source>
        <dbReference type="Google" id="ProtNLM"/>
    </source>
</evidence>
<gene>
    <name evidence="1" type="ORF">GCM10010365_26910</name>
</gene>
<name>A0A918PGJ1_9ACTN</name>
<organism evidence="1 2">
    <name type="scientific">Streptomyces poonensis</name>
    <dbReference type="NCBI Taxonomy" id="68255"/>
    <lineage>
        <taxon>Bacteria</taxon>
        <taxon>Bacillati</taxon>
        <taxon>Actinomycetota</taxon>
        <taxon>Actinomycetes</taxon>
        <taxon>Kitasatosporales</taxon>
        <taxon>Streptomycetaceae</taxon>
        <taxon>Streptomyces</taxon>
    </lineage>
</organism>
<comment type="caution">
    <text evidence="1">The sequence shown here is derived from an EMBL/GenBank/DDBJ whole genome shotgun (WGS) entry which is preliminary data.</text>
</comment>
<keyword evidence="2" id="KW-1185">Reference proteome</keyword>
<proteinExistence type="predicted"/>
<evidence type="ECO:0000313" key="1">
    <source>
        <dbReference type="EMBL" id="GGZ06584.1"/>
    </source>
</evidence>
<reference evidence="1" key="2">
    <citation type="submission" date="2020-09" db="EMBL/GenBank/DDBJ databases">
        <authorList>
            <person name="Sun Q."/>
            <person name="Ohkuma M."/>
        </authorList>
    </citation>
    <scope>NUCLEOTIDE SEQUENCE</scope>
    <source>
        <strain evidence="1">JCM 4815</strain>
    </source>
</reference>
<evidence type="ECO:0000313" key="2">
    <source>
        <dbReference type="Proteomes" id="UP000622166"/>
    </source>
</evidence>
<protein>
    <recommendedName>
        <fullName evidence="3">Transferase</fullName>
    </recommendedName>
</protein>
<dbReference type="AlphaFoldDB" id="A0A918PGJ1"/>
<accession>A0A918PGJ1</accession>
<sequence length="261" mass="27170">MSAPAPRADCVADPEGGLTFAVTAPGGPGPAHLVLRLRGGEQETRLPLTPAGTGRLRCALPGDAELPEGRWDVYVQTADGAPRRLLPGLNDLRRLVDRVPGGAGGRVAVRIPYATKYGNLSVRSWLRAPHAEAGDLHVGGDGLGVSGRVYGTSLTEDAYVEAVDREGAASVARAGLSADGDAFHCTVAYGAPAPGVLDLWLRPVGEAGPRVRIARLLDDVADKKLVFVYPGVALKTDHGPVVAVPYYTTDNDLSVAVTKAD</sequence>
<dbReference type="Proteomes" id="UP000622166">
    <property type="component" value="Unassembled WGS sequence"/>
</dbReference>
<reference evidence="1" key="1">
    <citation type="journal article" date="2014" name="Int. J. Syst. Evol. Microbiol.">
        <title>Complete genome sequence of Corynebacterium casei LMG S-19264T (=DSM 44701T), isolated from a smear-ripened cheese.</title>
        <authorList>
            <consortium name="US DOE Joint Genome Institute (JGI-PGF)"/>
            <person name="Walter F."/>
            <person name="Albersmeier A."/>
            <person name="Kalinowski J."/>
            <person name="Ruckert C."/>
        </authorList>
    </citation>
    <scope>NUCLEOTIDE SEQUENCE</scope>
    <source>
        <strain evidence="1">JCM 4815</strain>
    </source>
</reference>